<sequence length="154" mass="17672">MDGAWNPSSGEAFCGGVDRDANMRWWFGISKKIDICSAFDVELWTVYEGLTTTWALSYSRVIIETYCKEIYDCLMVGVSERIHSSLRPHIISLLNKDWEVHFNWVSYQCNSMADKLAKMAKNLPMVYHRFMDPPSDILDLFNGDVDVDLSNGSR</sequence>
<dbReference type="InterPro" id="IPR044730">
    <property type="entry name" value="RNase_H-like_dom_plant"/>
</dbReference>
<dbReference type="InterPro" id="IPR012337">
    <property type="entry name" value="RNaseH-like_sf"/>
</dbReference>
<gene>
    <name evidence="2" type="ORF">V6N12_009939</name>
</gene>
<dbReference type="Pfam" id="PF13456">
    <property type="entry name" value="RVT_3"/>
    <property type="match status" value="1"/>
</dbReference>
<dbReference type="EMBL" id="JBBPBM010000016">
    <property type="protein sequence ID" value="KAK8557713.1"/>
    <property type="molecule type" value="Genomic_DNA"/>
</dbReference>
<dbReference type="Proteomes" id="UP001472677">
    <property type="component" value="Unassembled WGS sequence"/>
</dbReference>
<evidence type="ECO:0000313" key="2">
    <source>
        <dbReference type="EMBL" id="KAK8557713.1"/>
    </source>
</evidence>
<accession>A0ABR2ECM4</accession>
<proteinExistence type="predicted"/>
<organism evidence="2 3">
    <name type="scientific">Hibiscus sabdariffa</name>
    <name type="common">roselle</name>
    <dbReference type="NCBI Taxonomy" id="183260"/>
    <lineage>
        <taxon>Eukaryota</taxon>
        <taxon>Viridiplantae</taxon>
        <taxon>Streptophyta</taxon>
        <taxon>Embryophyta</taxon>
        <taxon>Tracheophyta</taxon>
        <taxon>Spermatophyta</taxon>
        <taxon>Magnoliopsida</taxon>
        <taxon>eudicotyledons</taxon>
        <taxon>Gunneridae</taxon>
        <taxon>Pentapetalae</taxon>
        <taxon>rosids</taxon>
        <taxon>malvids</taxon>
        <taxon>Malvales</taxon>
        <taxon>Malvaceae</taxon>
        <taxon>Malvoideae</taxon>
        <taxon>Hibiscus</taxon>
    </lineage>
</organism>
<feature type="domain" description="RNase H type-1" evidence="1">
    <location>
        <begin position="2"/>
        <end position="120"/>
    </location>
</feature>
<comment type="caution">
    <text evidence="2">The sequence shown here is derived from an EMBL/GenBank/DDBJ whole genome shotgun (WGS) entry which is preliminary data.</text>
</comment>
<dbReference type="InterPro" id="IPR053151">
    <property type="entry name" value="RNase_H-like"/>
</dbReference>
<evidence type="ECO:0000259" key="1">
    <source>
        <dbReference type="Pfam" id="PF13456"/>
    </source>
</evidence>
<keyword evidence="3" id="KW-1185">Reference proteome</keyword>
<reference evidence="2 3" key="1">
    <citation type="journal article" date="2024" name="G3 (Bethesda)">
        <title>Genome assembly of Hibiscus sabdariffa L. provides insights into metabolisms of medicinal natural products.</title>
        <authorList>
            <person name="Kim T."/>
        </authorList>
    </citation>
    <scope>NUCLEOTIDE SEQUENCE [LARGE SCALE GENOMIC DNA]</scope>
    <source>
        <strain evidence="2">TK-2024</strain>
        <tissue evidence="2">Old leaves</tissue>
    </source>
</reference>
<dbReference type="PANTHER" id="PTHR47723">
    <property type="entry name" value="OS05G0353850 PROTEIN"/>
    <property type="match status" value="1"/>
</dbReference>
<dbReference type="Gene3D" id="3.30.420.10">
    <property type="entry name" value="Ribonuclease H-like superfamily/Ribonuclease H"/>
    <property type="match status" value="1"/>
</dbReference>
<evidence type="ECO:0000313" key="3">
    <source>
        <dbReference type="Proteomes" id="UP001472677"/>
    </source>
</evidence>
<dbReference type="PANTHER" id="PTHR47723:SF13">
    <property type="entry name" value="PUTATIVE-RELATED"/>
    <property type="match status" value="1"/>
</dbReference>
<dbReference type="SUPFAM" id="SSF53098">
    <property type="entry name" value="Ribonuclease H-like"/>
    <property type="match status" value="1"/>
</dbReference>
<dbReference type="InterPro" id="IPR002156">
    <property type="entry name" value="RNaseH_domain"/>
</dbReference>
<name>A0ABR2ECM4_9ROSI</name>
<protein>
    <recommendedName>
        <fullName evidence="1">RNase H type-1 domain-containing protein</fullName>
    </recommendedName>
</protein>
<dbReference type="CDD" id="cd06222">
    <property type="entry name" value="RNase_H_like"/>
    <property type="match status" value="1"/>
</dbReference>
<dbReference type="InterPro" id="IPR036397">
    <property type="entry name" value="RNaseH_sf"/>
</dbReference>